<evidence type="ECO:0000256" key="3">
    <source>
        <dbReference type="ARBA" id="ARBA00022989"/>
    </source>
</evidence>
<evidence type="ECO:0000313" key="8">
    <source>
        <dbReference type="EMBL" id="KAK2141236.1"/>
    </source>
</evidence>
<comment type="subcellular location">
    <subcellularLocation>
        <location evidence="1">Membrane</location>
        <topology evidence="1">Multi-pass membrane protein</topology>
    </subcellularLocation>
</comment>
<dbReference type="Pfam" id="PF01284">
    <property type="entry name" value="MARVEL"/>
    <property type="match status" value="1"/>
</dbReference>
<evidence type="ECO:0000256" key="4">
    <source>
        <dbReference type="ARBA" id="ARBA00023136"/>
    </source>
</evidence>
<feature type="transmembrane region" description="Helical" evidence="6">
    <location>
        <begin position="70"/>
        <end position="88"/>
    </location>
</feature>
<gene>
    <name evidence="8" type="ORF">LSH36_1136g01026</name>
</gene>
<dbReference type="PANTHER" id="PTHR22776">
    <property type="entry name" value="MARVEL-CONTAINING POTENTIAL LIPID RAFT-ASSOCIATED PROTEIN"/>
    <property type="match status" value="1"/>
</dbReference>
<evidence type="ECO:0000259" key="7">
    <source>
        <dbReference type="PROSITE" id="PS51225"/>
    </source>
</evidence>
<evidence type="ECO:0000256" key="1">
    <source>
        <dbReference type="ARBA" id="ARBA00004141"/>
    </source>
</evidence>
<dbReference type="GO" id="GO:0016020">
    <property type="term" value="C:membrane"/>
    <property type="evidence" value="ECO:0007669"/>
    <property type="project" value="UniProtKB-SubCell"/>
</dbReference>
<accession>A0AAD9MRK5</accession>
<keyword evidence="9" id="KW-1185">Reference proteome</keyword>
<feature type="transmembrane region" description="Helical" evidence="6">
    <location>
        <begin position="147"/>
        <end position="168"/>
    </location>
</feature>
<protein>
    <recommendedName>
        <fullName evidence="7">MARVEL domain-containing protein</fullName>
    </recommendedName>
</protein>
<dbReference type="PANTHER" id="PTHR22776:SF49">
    <property type="entry name" value="MARVEL DOMAIN-CONTAINING PROTEIN"/>
    <property type="match status" value="1"/>
</dbReference>
<keyword evidence="2 5" id="KW-0812">Transmembrane</keyword>
<reference evidence="8" key="1">
    <citation type="journal article" date="2023" name="Mol. Biol. Evol.">
        <title>Third-Generation Sequencing Reveals the Adaptive Role of the Epigenome in Three Deep-Sea Polychaetes.</title>
        <authorList>
            <person name="Perez M."/>
            <person name="Aroh O."/>
            <person name="Sun Y."/>
            <person name="Lan Y."/>
            <person name="Juniper S.K."/>
            <person name="Young C.R."/>
            <person name="Angers B."/>
            <person name="Qian P.Y."/>
        </authorList>
    </citation>
    <scope>NUCLEOTIDE SEQUENCE</scope>
    <source>
        <strain evidence="8">P08H-3</strain>
    </source>
</reference>
<comment type="caution">
    <text evidence="8">The sequence shown here is derived from an EMBL/GenBank/DDBJ whole genome shotgun (WGS) entry which is preliminary data.</text>
</comment>
<evidence type="ECO:0000256" key="6">
    <source>
        <dbReference type="SAM" id="Phobius"/>
    </source>
</evidence>
<keyword evidence="3 6" id="KW-1133">Transmembrane helix</keyword>
<dbReference type="EMBL" id="JAODUP010001136">
    <property type="protein sequence ID" value="KAK2141236.1"/>
    <property type="molecule type" value="Genomic_DNA"/>
</dbReference>
<evidence type="ECO:0000313" key="9">
    <source>
        <dbReference type="Proteomes" id="UP001208570"/>
    </source>
</evidence>
<feature type="domain" description="MARVEL" evidence="7">
    <location>
        <begin position="64"/>
        <end position="210"/>
    </location>
</feature>
<keyword evidence="4 5" id="KW-0472">Membrane</keyword>
<proteinExistence type="predicted"/>
<feature type="transmembrane region" description="Helical" evidence="6">
    <location>
        <begin position="183"/>
        <end position="204"/>
    </location>
</feature>
<feature type="transmembrane region" description="Helical" evidence="6">
    <location>
        <begin position="108"/>
        <end position="126"/>
    </location>
</feature>
<dbReference type="InterPro" id="IPR050578">
    <property type="entry name" value="MARVEL-CKLF_proteins"/>
</dbReference>
<dbReference type="InterPro" id="IPR008253">
    <property type="entry name" value="Marvel"/>
</dbReference>
<dbReference type="AlphaFoldDB" id="A0AAD9MRK5"/>
<evidence type="ECO:0000256" key="2">
    <source>
        <dbReference type="ARBA" id="ARBA00022692"/>
    </source>
</evidence>
<dbReference type="Proteomes" id="UP001208570">
    <property type="component" value="Unassembled WGS sequence"/>
</dbReference>
<dbReference type="PROSITE" id="PS51225">
    <property type="entry name" value="MARVEL"/>
    <property type="match status" value="1"/>
</dbReference>
<sequence>MAAPSNISLQMELPLATHRSVNLPEQQPTDPTITGCSDNVGNELNPENSDKVYSIIVLRLSSKYARSAPGILKLCQAMFVLVALIFLTTAEPGFAGYLLLPLDWHLRIFVFVAVFCFVFSLASYVVHVYRLKDTLRIDWNKFDFIMYCLQCFGLLFASSMVASTVGYYDAMMPHGVSPLAKKHLVITSVLGYVSMFLYAGSAYFSGKQWHTLVQQFSPYRFPSQGSSSQPETPTTEAPNLAGNIIV</sequence>
<evidence type="ECO:0000256" key="5">
    <source>
        <dbReference type="PROSITE-ProRule" id="PRU00581"/>
    </source>
</evidence>
<organism evidence="8 9">
    <name type="scientific">Paralvinella palmiformis</name>
    <dbReference type="NCBI Taxonomy" id="53620"/>
    <lineage>
        <taxon>Eukaryota</taxon>
        <taxon>Metazoa</taxon>
        <taxon>Spiralia</taxon>
        <taxon>Lophotrochozoa</taxon>
        <taxon>Annelida</taxon>
        <taxon>Polychaeta</taxon>
        <taxon>Sedentaria</taxon>
        <taxon>Canalipalpata</taxon>
        <taxon>Terebellida</taxon>
        <taxon>Terebelliformia</taxon>
        <taxon>Alvinellidae</taxon>
        <taxon>Paralvinella</taxon>
    </lineage>
</organism>
<name>A0AAD9MRK5_9ANNE</name>